<dbReference type="InterPro" id="IPR012674">
    <property type="entry name" value="Calycin"/>
</dbReference>
<keyword evidence="5" id="KW-1185">Reference proteome</keyword>
<dbReference type="PRINTS" id="PR01171">
    <property type="entry name" value="BCTLIPOCALIN"/>
</dbReference>
<feature type="signal peptide" evidence="2">
    <location>
        <begin position="1"/>
        <end position="32"/>
    </location>
</feature>
<evidence type="ECO:0000256" key="1">
    <source>
        <dbReference type="ARBA" id="ARBA00006889"/>
    </source>
</evidence>
<feature type="domain" description="Lipocalin/cytosolic fatty-acid binding" evidence="3">
    <location>
        <begin position="42"/>
        <end position="179"/>
    </location>
</feature>
<dbReference type="InterPro" id="IPR022272">
    <property type="entry name" value="Lipocalin_CS"/>
</dbReference>
<gene>
    <name evidence="4" type="ORF">GCM10025770_26140</name>
</gene>
<dbReference type="SUPFAM" id="SSF50814">
    <property type="entry name" value="Lipocalins"/>
    <property type="match status" value="1"/>
</dbReference>
<accession>A0ABP9QUM2</accession>
<reference evidence="5" key="1">
    <citation type="journal article" date="2019" name="Int. J. Syst. Evol. Microbiol.">
        <title>The Global Catalogue of Microorganisms (GCM) 10K type strain sequencing project: providing services to taxonomists for standard genome sequencing and annotation.</title>
        <authorList>
            <consortium name="The Broad Institute Genomics Platform"/>
            <consortium name="The Broad Institute Genome Sequencing Center for Infectious Disease"/>
            <person name="Wu L."/>
            <person name="Ma J."/>
        </authorList>
    </citation>
    <scope>NUCLEOTIDE SEQUENCE [LARGE SCALE GENOMIC DNA]</scope>
    <source>
        <strain evidence="5">JCM 18715</strain>
    </source>
</reference>
<dbReference type="EMBL" id="BAABLD010000008">
    <property type="protein sequence ID" value="GAA5167459.1"/>
    <property type="molecule type" value="Genomic_DNA"/>
</dbReference>
<dbReference type="InterPro" id="IPR022271">
    <property type="entry name" value="Lipocalin_ApoD"/>
</dbReference>
<keyword evidence="2" id="KW-0472">Membrane</keyword>
<dbReference type="Gene3D" id="2.40.128.20">
    <property type="match status" value="1"/>
</dbReference>
<dbReference type="InterPro" id="IPR047202">
    <property type="entry name" value="Lipocalin_Blc-like_dom"/>
</dbReference>
<evidence type="ECO:0000313" key="5">
    <source>
        <dbReference type="Proteomes" id="UP001500547"/>
    </source>
</evidence>
<proteinExistence type="inferred from homology"/>
<evidence type="ECO:0000256" key="2">
    <source>
        <dbReference type="PIRNR" id="PIRNR036893"/>
    </source>
</evidence>
<comment type="subcellular location">
    <subcellularLocation>
        <location evidence="2">Cell outer membrane</location>
    </subcellularLocation>
</comment>
<evidence type="ECO:0000313" key="4">
    <source>
        <dbReference type="EMBL" id="GAA5167459.1"/>
    </source>
</evidence>
<dbReference type="Pfam" id="PF08212">
    <property type="entry name" value="Lipocalin_2"/>
    <property type="match status" value="1"/>
</dbReference>
<dbReference type="PANTHER" id="PTHR10612">
    <property type="entry name" value="APOLIPOPROTEIN D"/>
    <property type="match status" value="1"/>
</dbReference>
<evidence type="ECO:0000259" key="3">
    <source>
        <dbReference type="Pfam" id="PF08212"/>
    </source>
</evidence>
<organism evidence="4 5">
    <name type="scientific">Viridibacterium curvum</name>
    <dbReference type="NCBI Taxonomy" id="1101404"/>
    <lineage>
        <taxon>Bacteria</taxon>
        <taxon>Pseudomonadati</taxon>
        <taxon>Pseudomonadota</taxon>
        <taxon>Betaproteobacteria</taxon>
        <taxon>Rhodocyclales</taxon>
        <taxon>Rhodocyclaceae</taxon>
        <taxon>Viridibacterium</taxon>
    </lineage>
</organism>
<comment type="similarity">
    <text evidence="1 2">Belongs to the calycin superfamily. Lipocalin family.</text>
</comment>
<dbReference type="PIRSF" id="PIRSF036893">
    <property type="entry name" value="Lipocalin_ApoD"/>
    <property type="match status" value="1"/>
</dbReference>
<name>A0ABP9QUM2_9RHOO</name>
<sequence>MTLHTHITATRRRLAAALFCSLALSGLPAAHAAEPPATVTTLDLNRYLGTWYEIASYPQRFQRDCVATRADYSLRPDSKLRVLNRCRKETLDGTWKEAEGRARVVAPGKLKVSFFWPFEGDYWVIALDPDYRWALVGGPGRDYLWILSRSPQMDDATYAAITAKAVEQGFALEPLRRTLQGAD</sequence>
<comment type="subunit">
    <text evidence="2">Homodimer.</text>
</comment>
<dbReference type="PANTHER" id="PTHR10612:SF34">
    <property type="entry name" value="APOLIPOPROTEIN D"/>
    <property type="match status" value="1"/>
</dbReference>
<protein>
    <recommendedName>
        <fullName evidence="2">Outer membrane lipoprotein Blc</fullName>
    </recommendedName>
</protein>
<dbReference type="InterPro" id="IPR002446">
    <property type="entry name" value="Lipocalin_bac"/>
</dbReference>
<keyword evidence="2" id="KW-0998">Cell outer membrane</keyword>
<feature type="chain" id="PRO_5045017588" description="Outer membrane lipoprotein Blc" evidence="2">
    <location>
        <begin position="33"/>
        <end position="183"/>
    </location>
</feature>
<keyword evidence="2" id="KW-0732">Signal</keyword>
<dbReference type="Proteomes" id="UP001500547">
    <property type="component" value="Unassembled WGS sequence"/>
</dbReference>
<dbReference type="InterPro" id="IPR000566">
    <property type="entry name" value="Lipocln_cytosolic_FA-bd_dom"/>
</dbReference>
<keyword evidence="2" id="KW-0449">Lipoprotein</keyword>
<dbReference type="CDD" id="cd19438">
    <property type="entry name" value="lipocalin_Blc-like"/>
    <property type="match status" value="1"/>
</dbReference>
<comment type="caution">
    <text evidence="4">The sequence shown here is derived from an EMBL/GenBank/DDBJ whole genome shotgun (WGS) entry which is preliminary data.</text>
</comment>
<comment type="function">
    <text evidence="2">Involved in the storage or transport of lipids necessary for membrane maintenance under stressful conditions. Displays a binding preference for lysophospholipids.</text>
</comment>
<dbReference type="PROSITE" id="PS00213">
    <property type="entry name" value="LIPOCALIN"/>
    <property type="match status" value="1"/>
</dbReference>
<dbReference type="RefSeq" id="WP_345533440.1">
    <property type="nucleotide sequence ID" value="NZ_BAABLD010000008.1"/>
</dbReference>
<keyword evidence="2" id="KW-0446">Lipid-binding</keyword>